<dbReference type="EMBL" id="CP098747">
    <property type="protein sequence ID" value="USG62982.1"/>
    <property type="molecule type" value="Genomic_DNA"/>
</dbReference>
<reference evidence="1" key="1">
    <citation type="submission" date="2022-06" db="EMBL/GenBank/DDBJ databases">
        <title>Sneathiella actinostolidae sp. nov., isolated from a sea anemonein the Western Pacific Ocean.</title>
        <authorList>
            <person name="Wei M.J."/>
        </authorList>
    </citation>
    <scope>NUCLEOTIDE SEQUENCE</scope>
    <source>
        <strain evidence="1">PHK-P5</strain>
    </source>
</reference>
<accession>A0ABY4W734</accession>
<keyword evidence="2" id="KW-1185">Reference proteome</keyword>
<dbReference type="RefSeq" id="WP_251937356.1">
    <property type="nucleotide sequence ID" value="NZ_CP098747.1"/>
</dbReference>
<gene>
    <name evidence="1" type="primary">hutG</name>
    <name evidence="1" type="ORF">NBZ79_08325</name>
</gene>
<proteinExistence type="predicted"/>
<name>A0ABY4W734_9PROT</name>
<protein>
    <submittedName>
        <fullName evidence="1">N-formylglutamate deformylase</fullName>
        <ecNumber evidence="1">3.5.1.68</ecNumber>
    </submittedName>
</protein>
<dbReference type="GO" id="GO:0050129">
    <property type="term" value="F:N-formylglutamate deformylase activity"/>
    <property type="evidence" value="ECO:0007669"/>
    <property type="project" value="UniProtKB-EC"/>
</dbReference>
<organism evidence="1 2">
    <name type="scientific">Sneathiella marina</name>
    <dbReference type="NCBI Taxonomy" id="2950108"/>
    <lineage>
        <taxon>Bacteria</taxon>
        <taxon>Pseudomonadati</taxon>
        <taxon>Pseudomonadota</taxon>
        <taxon>Alphaproteobacteria</taxon>
        <taxon>Sneathiellales</taxon>
        <taxon>Sneathiellaceae</taxon>
        <taxon>Sneathiella</taxon>
    </lineage>
</organism>
<dbReference type="NCBIfam" id="TIGR02017">
    <property type="entry name" value="hutG_amidohyd"/>
    <property type="match status" value="1"/>
</dbReference>
<dbReference type="SUPFAM" id="SSF53187">
    <property type="entry name" value="Zn-dependent exopeptidases"/>
    <property type="match status" value="1"/>
</dbReference>
<dbReference type="Proteomes" id="UP001056291">
    <property type="component" value="Chromosome"/>
</dbReference>
<evidence type="ECO:0000313" key="1">
    <source>
        <dbReference type="EMBL" id="USG62982.1"/>
    </source>
</evidence>
<keyword evidence="1" id="KW-0378">Hydrolase</keyword>
<dbReference type="Gene3D" id="3.40.630.40">
    <property type="entry name" value="Zn-dependent exopeptidases"/>
    <property type="match status" value="1"/>
</dbReference>
<dbReference type="EC" id="3.5.1.68" evidence="1"/>
<dbReference type="InterPro" id="IPR007709">
    <property type="entry name" value="N-FG_amidohydro"/>
</dbReference>
<sequence>MSETYALTQRSSPLILSQPHVGLDIPPEILSRLTDEGKLKADTDWHIDRLYEDIANTLDATVLTATHSRYVIDLNRDPSGASLYPGQSVTELCPTSLFNDAPLYKDNKTPDDAEIENRRTTYWQPYHDALESEIKRIREIHGFTLLFDCHSIRSVLPRFFEGRLPTLNLGTGNGAATVPELENHLEQIAVASPYSHALNGRFKGGYITRHYGDPGNNIHAVQLELAQEDYMDEIPPFSYRQEKAQQLQPTLKKLLQAMLDWAGKTYGRNEGTSK</sequence>
<dbReference type="InterPro" id="IPR010247">
    <property type="entry name" value="HutG_amidohyd"/>
</dbReference>
<dbReference type="Pfam" id="PF05013">
    <property type="entry name" value="FGase"/>
    <property type="match status" value="1"/>
</dbReference>
<evidence type="ECO:0000313" key="2">
    <source>
        <dbReference type="Proteomes" id="UP001056291"/>
    </source>
</evidence>